<dbReference type="Pfam" id="PF03781">
    <property type="entry name" value="FGE-sulfatase"/>
    <property type="match status" value="1"/>
</dbReference>
<dbReference type="InterPro" id="IPR018247">
    <property type="entry name" value="EF_Hand_1_Ca_BS"/>
</dbReference>
<feature type="domain" description="Sulfatase-modifying factor enzyme-like" evidence="3">
    <location>
        <begin position="448"/>
        <end position="686"/>
    </location>
</feature>
<dbReference type="NCBIfam" id="NF047832">
    <property type="entry name" value="caspase_w_EACC1"/>
    <property type="match status" value="1"/>
</dbReference>
<dbReference type="SUPFAM" id="SSF56436">
    <property type="entry name" value="C-type lectin-like"/>
    <property type="match status" value="1"/>
</dbReference>
<dbReference type="Pfam" id="PF00656">
    <property type="entry name" value="Peptidase_C14"/>
    <property type="match status" value="1"/>
</dbReference>
<proteinExistence type="predicted"/>
<name>A0A0M4TPA8_9NOSO</name>
<evidence type="ECO:0000259" key="3">
    <source>
        <dbReference type="Pfam" id="PF03781"/>
    </source>
</evidence>
<dbReference type="InterPro" id="IPR005532">
    <property type="entry name" value="SUMF_dom"/>
</dbReference>
<dbReference type="GO" id="GO:0120147">
    <property type="term" value="F:formylglycine-generating oxidase activity"/>
    <property type="evidence" value="ECO:0007669"/>
    <property type="project" value="TreeGrafter"/>
</dbReference>
<dbReference type="InterPro" id="IPR011600">
    <property type="entry name" value="Pept_C14_caspase"/>
</dbReference>
<dbReference type="EMBL" id="CP012036">
    <property type="protein sequence ID" value="ALF55774.1"/>
    <property type="molecule type" value="Genomic_DNA"/>
</dbReference>
<reference evidence="5" key="1">
    <citation type="submission" date="2015-07" db="EMBL/GenBank/DDBJ databases">
        <title>Genome Of Nitrogen-Fixing Cyanobacterium Nostoc piscinale CENA21 From Solimoes/Amazon River Floodplain Sediments And Comparative Genomics To Uncover Biosynthetic Natural Products Potential.</title>
        <authorList>
            <person name="Leao T.F."/>
            <person name="Leao P.N."/>
            <person name="Guimaraes P.I."/>
            <person name="de Melo A.G.C."/>
            <person name="Ramos R.T.J."/>
            <person name="Silva A."/>
            <person name="Fiore M.F."/>
            <person name="Schneider M.P.C."/>
        </authorList>
    </citation>
    <scope>NUCLEOTIDE SEQUENCE [LARGE SCALE GENOMIC DNA]</scope>
    <source>
        <strain evidence="5">CENA21</strain>
    </source>
</reference>
<dbReference type="GO" id="GO:0004197">
    <property type="term" value="F:cysteine-type endopeptidase activity"/>
    <property type="evidence" value="ECO:0007669"/>
    <property type="project" value="InterPro"/>
</dbReference>
<dbReference type="InterPro" id="IPR051043">
    <property type="entry name" value="Sulfatase_Mod_Factor_Kinase"/>
</dbReference>
<evidence type="ECO:0000256" key="1">
    <source>
        <dbReference type="SAM" id="MobiDB-lite"/>
    </source>
</evidence>
<dbReference type="GO" id="GO:0006508">
    <property type="term" value="P:proteolysis"/>
    <property type="evidence" value="ECO:0007669"/>
    <property type="project" value="InterPro"/>
</dbReference>
<evidence type="ECO:0000313" key="5">
    <source>
        <dbReference type="Proteomes" id="UP000062645"/>
    </source>
</evidence>
<dbReference type="Gene3D" id="3.90.1580.10">
    <property type="entry name" value="paralog of FGE (formylglycine-generating enzyme)"/>
    <property type="match status" value="1"/>
</dbReference>
<dbReference type="Proteomes" id="UP000062645">
    <property type="component" value="Chromosome"/>
</dbReference>
<dbReference type="SUPFAM" id="SSF52129">
    <property type="entry name" value="Caspase-like"/>
    <property type="match status" value="1"/>
</dbReference>
<feature type="domain" description="Peptidase C14 caspase" evidence="2">
    <location>
        <begin position="3"/>
        <end position="221"/>
    </location>
</feature>
<dbReference type="PROSITE" id="PS00018">
    <property type="entry name" value="EF_HAND_1"/>
    <property type="match status" value="1"/>
</dbReference>
<dbReference type="STRING" id="224013.ACX27_27650"/>
<evidence type="ECO:0000259" key="2">
    <source>
        <dbReference type="Pfam" id="PF00656"/>
    </source>
</evidence>
<dbReference type="InterPro" id="IPR042095">
    <property type="entry name" value="SUMF_sf"/>
</dbReference>
<dbReference type="InterPro" id="IPR016187">
    <property type="entry name" value="CTDL_fold"/>
</dbReference>
<accession>A0A0M4TPA8</accession>
<dbReference type="Gene3D" id="3.40.50.1460">
    <property type="match status" value="1"/>
</dbReference>
<dbReference type="PATRIC" id="fig|224013.5.peg.6612"/>
<dbReference type="PANTHER" id="PTHR23150">
    <property type="entry name" value="SULFATASE MODIFYING FACTOR 1, 2"/>
    <property type="match status" value="1"/>
</dbReference>
<organism evidence="4 5">
    <name type="scientific">Nostoc piscinale CENA21</name>
    <dbReference type="NCBI Taxonomy" id="224013"/>
    <lineage>
        <taxon>Bacteria</taxon>
        <taxon>Bacillati</taxon>
        <taxon>Cyanobacteriota</taxon>
        <taxon>Cyanophyceae</taxon>
        <taxon>Nostocales</taxon>
        <taxon>Nostocaceae</taxon>
        <taxon>Nostoc</taxon>
    </lineage>
</organism>
<protein>
    <submittedName>
        <fullName evidence="4">Sulfatase-modifying factor protein</fullName>
    </submittedName>
</protein>
<dbReference type="PANTHER" id="PTHR23150:SF19">
    <property type="entry name" value="FORMYLGLYCINE-GENERATING ENZYME"/>
    <property type="match status" value="1"/>
</dbReference>
<dbReference type="RefSeq" id="WP_062297283.1">
    <property type="nucleotide sequence ID" value="NZ_CP012036.1"/>
</dbReference>
<reference evidence="4 5" key="2">
    <citation type="journal article" date="2016" name="Genome Announc.">
        <title>Draft Genome Sequence of the N2-Fixing Cyanobacterium Nostoc piscinale CENA21, Isolated from the Brazilian Amazon Floodplain.</title>
        <authorList>
            <person name="Leao T."/>
            <person name="Guimaraes P.I."/>
            <person name="de Melo A.G."/>
            <person name="Ramos R.T."/>
            <person name="Leao P.N."/>
            <person name="Silva A."/>
            <person name="Fiore M.F."/>
            <person name="Schneider M.P."/>
        </authorList>
    </citation>
    <scope>NUCLEOTIDE SEQUENCE [LARGE SCALE GENOMIC DNA]</scope>
    <source>
        <strain evidence="4 5">CENA21</strain>
    </source>
</reference>
<dbReference type="KEGG" id="npz:ACX27_27650"/>
<dbReference type="OrthoDB" id="473693at2"/>
<dbReference type="AlphaFoldDB" id="A0A0M4TPA8"/>
<feature type="region of interest" description="Disordered" evidence="1">
    <location>
        <begin position="371"/>
        <end position="401"/>
    </location>
</feature>
<keyword evidence="5" id="KW-1185">Reference proteome</keyword>
<dbReference type="InterPro" id="IPR029030">
    <property type="entry name" value="Caspase-like_dom_sf"/>
</dbReference>
<evidence type="ECO:0000313" key="4">
    <source>
        <dbReference type="EMBL" id="ALF55774.1"/>
    </source>
</evidence>
<sequence>MAKVALLIGISEYHEPTLAPLPKAVEDVEAMRRVLENPEMGGFDDVTVLKNPKRQELEREIYNLYANRQKDDLVLLYFSGHGVTVENGDFYFSTCETQKNQNKLLPFTAVAATSVHRWMNESKSKRRVVILDCCFSGAFAKGLTAKDSGTIDLQQQLGGEGTAILTASTSTQYAFASDELDLSIYTQYLVEGIEKGAADKDGDGLIAVDELHDYAKTKVQEASPLMTPEFYPFKDGYRIFLAKSPKDDPKLKYRKEVERRINQGKFTIPARRLLKSLRLQLQLDADVADAIEAEVKKPYLEYQRKLEEYEATLVETVESEPTLSERTLNDLRDYQQHLGLRDEDVAPIEQKIIGQVKPPVSAEELSDVAYSSDLTPSPFPTKEGEQDSKPLSASGRGLERGSAIYEPTPPNQFEFEIVKVDAQGQIINRSPGRAEFFTEDLGNGVVLEMVSIPGGKFLMGSPESEEGRYDSESPQHNVTVPPFFMGKFPVTQRQWQAVAALDKVNIDLNPDPSRFKGANRPVERVSWDDAVEFCVRLLKKTGKIYRLPSEAEWEYACRAGTTTPFYFGETITTDLANYRGNSTYGSAPNGEYREQTTEVGKFPANSFGLFDMCGNLWEWCQDEWHENYNNAPTDGSAWLSEGSSNIRCLRGGSWLVNPDYCRSASRLFNNRAGRDFIDINFGFRVVCGVGRTF</sequence>
<gene>
    <name evidence="4" type="ORF">ACX27_27650</name>
</gene>